<dbReference type="EMBL" id="EZ424421">
    <property type="protein sequence ID" value="ADD20697.1"/>
    <property type="molecule type" value="mRNA"/>
</dbReference>
<accession>D3TSL9</accession>
<keyword evidence="1" id="KW-0732">Signal</keyword>
<dbReference type="EMBL" id="CCAG010019389">
    <property type="status" value="NOT_ANNOTATED_CDS"/>
    <property type="molecule type" value="Genomic_DNA"/>
</dbReference>
<reference evidence="3" key="5">
    <citation type="submission" date="2016-10" db="UniProtKB">
        <authorList>
            <consortium name="VectorBase"/>
        </authorList>
    </citation>
    <scope>IDENTIFICATION</scope>
    <source>
        <strain evidence="3">Yale</strain>
    </source>
</reference>
<dbReference type="VEuPathDB" id="VectorBase:GMOY012279"/>
<organism evidence="2">
    <name type="scientific">Glossina morsitans morsitans</name>
    <name type="common">Savannah tsetse fly</name>
    <dbReference type="NCBI Taxonomy" id="37546"/>
    <lineage>
        <taxon>Eukaryota</taxon>
        <taxon>Metazoa</taxon>
        <taxon>Ecdysozoa</taxon>
        <taxon>Arthropoda</taxon>
        <taxon>Hexapoda</taxon>
        <taxon>Insecta</taxon>
        <taxon>Pterygota</taxon>
        <taxon>Neoptera</taxon>
        <taxon>Endopterygota</taxon>
        <taxon>Diptera</taxon>
        <taxon>Brachycera</taxon>
        <taxon>Muscomorpha</taxon>
        <taxon>Hippoboscoidea</taxon>
        <taxon>Glossinidae</taxon>
        <taxon>Glossina</taxon>
    </lineage>
</organism>
<feature type="signal peptide" evidence="1">
    <location>
        <begin position="1"/>
        <end position="23"/>
    </location>
</feature>
<reference evidence="3" key="6">
    <citation type="submission" date="2021-02" db="UniProtKB">
        <authorList>
            <consortium name="EnsemblMetazoa"/>
        </authorList>
    </citation>
    <scope>IDENTIFICATION</scope>
    <source>
        <strain evidence="3">Yale</strain>
    </source>
</reference>
<sequence>MTGKLKRLRDILVCFGLVWFGLSHSPCPLSRLDRDILTVFVIHDFLRALLVEFSVISELCSSSSKCSL</sequence>
<keyword evidence="4" id="KW-1185">Reference proteome</keyword>
<reference evidence="2" key="1">
    <citation type="journal article" date="2010" name="BMC Genomics">
        <title>An insight into the sialome of Glossina morsitans morsitans.</title>
        <authorList>
            <person name="Alves-Silva J."/>
            <person name="Ribeiro J.M."/>
            <person name="Van Den Abbeele J."/>
            <person name="Attardo G."/>
            <person name="Hao Z."/>
            <person name="Haines L.R."/>
            <person name="Soares M.B."/>
            <person name="Berriman M."/>
            <person name="Aksoy S."/>
            <person name="Lehane M.J."/>
        </authorList>
    </citation>
    <scope>NUCLEOTIDE SEQUENCE</scope>
    <source>
        <tissue evidence="2">Salivary gland</tissue>
    </source>
</reference>
<protein>
    <submittedName>
        <fullName evidence="2 3">Hypothetical secreted peptide</fullName>
    </submittedName>
</protein>
<dbReference type="AlphaFoldDB" id="D3TSL9"/>
<evidence type="ECO:0000313" key="3">
    <source>
        <dbReference type="EnsemblMetazoa" id="GMOY012279-PA"/>
    </source>
</evidence>
<reference evidence="3" key="3">
    <citation type="submission" date="2014-03" db="EMBL/GenBank/DDBJ databases">
        <title>Genome Sequence of the Tsetse Fly (Glossina morsitans): Vector of African Trypanosomiasis.</title>
        <authorList>
            <person name="Lawson D."/>
        </authorList>
    </citation>
    <scope>NUCLEOTIDE SEQUENCE [LARGE SCALE GENOMIC DNA]</scope>
    <source>
        <strain evidence="3">Yale</strain>
    </source>
</reference>
<reference evidence="2" key="2">
    <citation type="submission" date="2010-01" db="EMBL/GenBank/DDBJ databases">
        <authorList>
            <consortium name="International Glossina Genome Initiative"/>
            <person name="da Silva J."/>
            <person name="Ribeiro J.M.C."/>
            <person name="Abbeele J.V."/>
            <person name="Attardo G."/>
            <person name="Hao Z."/>
            <person name="Haines L.R."/>
            <person name="Soares M.B."/>
            <person name="Berriman M."/>
            <person name="Aksoy S."/>
            <person name="Lehane M.J."/>
        </authorList>
    </citation>
    <scope>NUCLEOTIDE SEQUENCE</scope>
    <source>
        <tissue evidence="2">Salivary gland</tissue>
    </source>
</reference>
<feature type="chain" id="PRO_5014569843" evidence="1">
    <location>
        <begin position="24"/>
        <end position="68"/>
    </location>
</feature>
<dbReference type="EnsemblMetazoa" id="GMOY012279-RA">
    <property type="protein sequence ID" value="GMOY012279-PA"/>
    <property type="gene ID" value="GMOY012279"/>
</dbReference>
<evidence type="ECO:0000256" key="1">
    <source>
        <dbReference type="SAM" id="SignalP"/>
    </source>
</evidence>
<name>D3TSL9_GLOMM</name>
<reference evidence="3 4" key="4">
    <citation type="submission" date="2014-03" db="EMBL/GenBank/DDBJ databases">
        <title>Genome Sequence of the Tsetse Fly (Glossina morsitans): Vector of African Trypanosomiasis.</title>
        <authorList>
            <consortium name="International Glossina Genome Initiative W.H.O."/>
            <person name="Lawson D."/>
        </authorList>
    </citation>
    <scope>NUCLEOTIDE SEQUENCE [LARGE SCALE GENOMIC DNA]</scope>
    <source>
        <strain evidence="3 4">Yale</strain>
    </source>
</reference>
<evidence type="ECO:0000313" key="2">
    <source>
        <dbReference type="EMBL" id="ADD20697.1"/>
    </source>
</evidence>
<dbReference type="Proteomes" id="UP000092444">
    <property type="component" value="Unassembled WGS sequence"/>
</dbReference>
<proteinExistence type="evidence at transcript level"/>
<evidence type="ECO:0000313" key="4">
    <source>
        <dbReference type="Proteomes" id="UP000092444"/>
    </source>
</evidence>